<evidence type="ECO:0000256" key="2">
    <source>
        <dbReference type="ARBA" id="ARBA00022649"/>
    </source>
</evidence>
<dbReference type="Gene3D" id="3.40.50.1010">
    <property type="entry name" value="5'-nuclease"/>
    <property type="match status" value="1"/>
</dbReference>
<gene>
    <name evidence="9" type="ORF">UT63_C0048G0008</name>
</gene>
<evidence type="ECO:0000256" key="4">
    <source>
        <dbReference type="ARBA" id="ARBA00022723"/>
    </source>
</evidence>
<dbReference type="GO" id="GO:0016787">
    <property type="term" value="F:hydrolase activity"/>
    <property type="evidence" value="ECO:0007669"/>
    <property type="project" value="UniProtKB-KW"/>
</dbReference>
<name>A0A0G0PVS3_9BACT</name>
<protein>
    <recommendedName>
        <fullName evidence="8">PIN domain-containing protein</fullName>
    </recommendedName>
</protein>
<dbReference type="PANTHER" id="PTHR33653">
    <property type="entry name" value="RIBONUCLEASE VAPC2"/>
    <property type="match status" value="1"/>
</dbReference>
<dbReference type="PANTHER" id="PTHR33653:SF1">
    <property type="entry name" value="RIBONUCLEASE VAPC2"/>
    <property type="match status" value="1"/>
</dbReference>
<dbReference type="Proteomes" id="UP000034539">
    <property type="component" value="Unassembled WGS sequence"/>
</dbReference>
<dbReference type="SUPFAM" id="SSF88723">
    <property type="entry name" value="PIN domain-like"/>
    <property type="match status" value="1"/>
</dbReference>
<accession>A0A0G0PVS3</accession>
<evidence type="ECO:0000256" key="1">
    <source>
        <dbReference type="ARBA" id="ARBA00001946"/>
    </source>
</evidence>
<dbReference type="Pfam" id="PF01850">
    <property type="entry name" value="PIN"/>
    <property type="match status" value="1"/>
</dbReference>
<evidence type="ECO:0000259" key="8">
    <source>
        <dbReference type="SMART" id="SM00670"/>
    </source>
</evidence>
<comment type="similarity">
    <text evidence="7">Belongs to the PINc/VapC protein family.</text>
</comment>
<dbReference type="GO" id="GO:0046872">
    <property type="term" value="F:metal ion binding"/>
    <property type="evidence" value="ECO:0007669"/>
    <property type="project" value="UniProtKB-KW"/>
</dbReference>
<dbReference type="InterPro" id="IPR029060">
    <property type="entry name" value="PIN-like_dom_sf"/>
</dbReference>
<keyword evidence="3" id="KW-0540">Nuclease</keyword>
<keyword evidence="4" id="KW-0479">Metal-binding</keyword>
<evidence type="ECO:0000313" key="9">
    <source>
        <dbReference type="EMBL" id="KKR32259.1"/>
    </source>
</evidence>
<feature type="domain" description="PIN" evidence="8">
    <location>
        <begin position="4"/>
        <end position="114"/>
    </location>
</feature>
<dbReference type="EMBL" id="LBXN01000048">
    <property type="protein sequence ID" value="KKR32259.1"/>
    <property type="molecule type" value="Genomic_DNA"/>
</dbReference>
<evidence type="ECO:0000313" key="10">
    <source>
        <dbReference type="Proteomes" id="UP000034539"/>
    </source>
</evidence>
<keyword evidence="6" id="KW-0460">Magnesium</keyword>
<sequence length="127" mass="14763">MAKISILVDTDIFIDYFNTGFFSNILENDEFRIYYSLVTKKELISKKGLKASEKIAIFHSLKNYRVVNIDSTIAAKYSSLRKKYPNLNKEDILIASTALVKRLPLLTRNWKHYKNIEGLVLFVGKRK</sequence>
<keyword evidence="2" id="KW-1277">Toxin-antitoxin system</keyword>
<evidence type="ECO:0000256" key="5">
    <source>
        <dbReference type="ARBA" id="ARBA00022801"/>
    </source>
</evidence>
<dbReference type="GO" id="GO:0004518">
    <property type="term" value="F:nuclease activity"/>
    <property type="evidence" value="ECO:0007669"/>
    <property type="project" value="UniProtKB-KW"/>
</dbReference>
<evidence type="ECO:0000256" key="6">
    <source>
        <dbReference type="ARBA" id="ARBA00022842"/>
    </source>
</evidence>
<dbReference type="AlphaFoldDB" id="A0A0G0PVS3"/>
<keyword evidence="5" id="KW-0378">Hydrolase</keyword>
<reference evidence="9 10" key="1">
    <citation type="journal article" date="2015" name="Nature">
        <title>rRNA introns, odd ribosomes, and small enigmatic genomes across a large radiation of phyla.</title>
        <authorList>
            <person name="Brown C.T."/>
            <person name="Hug L.A."/>
            <person name="Thomas B.C."/>
            <person name="Sharon I."/>
            <person name="Castelle C.J."/>
            <person name="Singh A."/>
            <person name="Wilkins M.J."/>
            <person name="Williams K.H."/>
            <person name="Banfield J.F."/>
        </authorList>
    </citation>
    <scope>NUCLEOTIDE SEQUENCE [LARGE SCALE GENOMIC DNA]</scope>
</reference>
<organism evidence="9 10">
    <name type="scientific">Candidatus Gottesmanbacteria bacterium GW2011_GWC2_39_8</name>
    <dbReference type="NCBI Taxonomy" id="1618450"/>
    <lineage>
        <taxon>Bacteria</taxon>
        <taxon>Candidatus Gottesmaniibacteriota</taxon>
    </lineage>
</organism>
<evidence type="ECO:0000256" key="3">
    <source>
        <dbReference type="ARBA" id="ARBA00022722"/>
    </source>
</evidence>
<dbReference type="InterPro" id="IPR050556">
    <property type="entry name" value="Type_II_TA_system_RNase"/>
</dbReference>
<evidence type="ECO:0000256" key="7">
    <source>
        <dbReference type="ARBA" id="ARBA00038093"/>
    </source>
</evidence>
<dbReference type="SMART" id="SM00670">
    <property type="entry name" value="PINc"/>
    <property type="match status" value="1"/>
</dbReference>
<dbReference type="InterPro" id="IPR002716">
    <property type="entry name" value="PIN_dom"/>
</dbReference>
<proteinExistence type="inferred from homology"/>
<comment type="cofactor">
    <cofactor evidence="1">
        <name>Mg(2+)</name>
        <dbReference type="ChEBI" id="CHEBI:18420"/>
    </cofactor>
</comment>
<comment type="caution">
    <text evidence="9">The sequence shown here is derived from an EMBL/GenBank/DDBJ whole genome shotgun (WGS) entry which is preliminary data.</text>
</comment>